<proteinExistence type="predicted"/>
<keyword evidence="2" id="KW-1185">Reference proteome</keyword>
<dbReference type="RefSeq" id="WP_014959910.1">
    <property type="nucleotide sequence ID" value="NZ_CP007243.1"/>
</dbReference>
<evidence type="ECO:0000313" key="1">
    <source>
        <dbReference type="EMBL" id="AIA29890.1"/>
    </source>
</evidence>
<dbReference type="Proteomes" id="UP000027059">
    <property type="component" value="Chromosome"/>
</dbReference>
<accession>A0A059XS73</accession>
<organism evidence="1 2">
    <name type="scientific">Leptospirillum ferriphilum YSK</name>
    <dbReference type="NCBI Taxonomy" id="1441628"/>
    <lineage>
        <taxon>Bacteria</taxon>
        <taxon>Pseudomonadati</taxon>
        <taxon>Nitrospirota</taxon>
        <taxon>Nitrospiria</taxon>
        <taxon>Nitrospirales</taxon>
        <taxon>Nitrospiraceae</taxon>
        <taxon>Leptospirillum</taxon>
    </lineage>
</organism>
<reference evidence="1 2" key="2">
    <citation type="journal article" date="2015" name="Biomed. Res. Int.">
        <title>Effects of Arsenite Resistance on the Growth and Functional Gene Expression of Leptospirillum ferriphilum and Acidithiobacillus thiooxidans in Pure Culture and Coculture.</title>
        <authorList>
            <person name="Jiang H."/>
            <person name="Liang Y."/>
            <person name="Yin H."/>
            <person name="Xiao Y."/>
            <person name="Guo X."/>
            <person name="Xu Y."/>
            <person name="Hu Q."/>
            <person name="Liu H."/>
            <person name="Liu X."/>
        </authorList>
    </citation>
    <scope>NUCLEOTIDE SEQUENCE [LARGE SCALE GENOMIC DNA]</scope>
    <source>
        <strain evidence="1 2">YSK</strain>
    </source>
</reference>
<gene>
    <name evidence="1" type="ORF">Y981_00770</name>
</gene>
<dbReference type="EMBL" id="CP007243">
    <property type="protein sequence ID" value="AIA29890.1"/>
    <property type="molecule type" value="Genomic_DNA"/>
</dbReference>
<dbReference type="OrthoDB" id="1551011at2"/>
<name>A0A059XS73_9BACT</name>
<dbReference type="KEGG" id="lfp:Y981_00770"/>
<reference evidence="2" key="1">
    <citation type="submission" date="2014-02" db="EMBL/GenBank/DDBJ databases">
        <title>Complete genome sequence and comparative genomic analysis of the nitrogen-fixing bacterium Leptospirillum ferriphilum YSK.</title>
        <authorList>
            <person name="Guo X."/>
            <person name="Yin H."/>
            <person name="Liang Y."/>
            <person name="Hu Q."/>
            <person name="Ma L."/>
            <person name="Xiao Y."/>
            <person name="Zhang X."/>
            <person name="Qiu G."/>
            <person name="Liu X."/>
        </authorList>
    </citation>
    <scope>NUCLEOTIDE SEQUENCE [LARGE SCALE GENOMIC DNA]</scope>
    <source>
        <strain evidence="2">YSK</strain>
    </source>
</reference>
<dbReference type="HOGENOM" id="CLU_1419907_0_0_0"/>
<protein>
    <submittedName>
        <fullName evidence="1">Uncharacterized protein</fullName>
    </submittedName>
</protein>
<sequence>MVSVKVREGDFVLDLSRANSWERFDRTGSPVPQGMSLVDFLIEEPERRILLEIKDPFRTPGDFVFPERRGWKGGPKRQDMFRTDRMIHESLVPKIRDSYTWLHLMGKNDKPLLFVVLLGLDRLFPVTPGLLGVFKDRLLARIRKEGPDRWKIDYVRDCLVLDPSLFSRVFPQYPLFRESKQTGGDEPQQEI</sequence>
<dbReference type="AlphaFoldDB" id="A0A059XS73"/>
<evidence type="ECO:0000313" key="2">
    <source>
        <dbReference type="Proteomes" id="UP000027059"/>
    </source>
</evidence>